<dbReference type="PANTHER" id="PTHR46060">
    <property type="entry name" value="MARINER MOS1 TRANSPOSASE-LIKE PROTEIN"/>
    <property type="match status" value="1"/>
</dbReference>
<dbReference type="GO" id="GO:0003676">
    <property type="term" value="F:nucleic acid binding"/>
    <property type="evidence" value="ECO:0007669"/>
    <property type="project" value="InterPro"/>
</dbReference>
<sequence>MVAAFDEDLVFKRQCKRWFQRFAAGDESLEDEEHGRQAPVLASDLSRTAVEADPTRSTRELAVAVEPHVAKVVQQKIEKLGWTVLPYPLHRHCPIRLSHIPLDAARLGWEEVRRLREIRIWVTNFLDSQSAHFFQDGIQSLLVHWTKVVYNRGGYITKLSLALIALCEYNVLV</sequence>
<organism evidence="1">
    <name type="scientific">Heligmosomoides polygyrus</name>
    <name type="common">Parasitic roundworm</name>
    <dbReference type="NCBI Taxonomy" id="6339"/>
    <lineage>
        <taxon>Eukaryota</taxon>
        <taxon>Metazoa</taxon>
        <taxon>Ecdysozoa</taxon>
        <taxon>Nematoda</taxon>
        <taxon>Chromadorea</taxon>
        <taxon>Rhabditida</taxon>
        <taxon>Rhabditina</taxon>
        <taxon>Rhabditomorpha</taxon>
        <taxon>Strongyloidea</taxon>
        <taxon>Heligmosomidae</taxon>
        <taxon>Heligmosomoides</taxon>
    </lineage>
</organism>
<name>A0A3P7YP40_HELPZ</name>
<dbReference type="InterPro" id="IPR052709">
    <property type="entry name" value="Transposase-MT_Hybrid"/>
</dbReference>
<reference evidence="1" key="1">
    <citation type="submission" date="2018-11" db="EMBL/GenBank/DDBJ databases">
        <authorList>
            <consortium name="Pathogen Informatics"/>
        </authorList>
    </citation>
    <scope>NUCLEOTIDE SEQUENCE [LARGE SCALE GENOMIC DNA]</scope>
</reference>
<gene>
    <name evidence="1" type="ORF">HPBE_LOCUS7759</name>
</gene>
<proteinExistence type="predicted"/>
<protein>
    <recommendedName>
        <fullName evidence="2">HTH_48 domain-containing protein</fullName>
    </recommendedName>
</protein>
<dbReference type="Gene3D" id="3.30.420.10">
    <property type="entry name" value="Ribonuclease H-like superfamily/Ribonuclease H"/>
    <property type="match status" value="1"/>
</dbReference>
<dbReference type="InterPro" id="IPR036397">
    <property type="entry name" value="RNaseH_sf"/>
</dbReference>
<evidence type="ECO:0008006" key="2">
    <source>
        <dbReference type="Google" id="ProtNLM"/>
    </source>
</evidence>
<evidence type="ECO:0000313" key="1">
    <source>
        <dbReference type="EMBL" id="VDO73514.1"/>
    </source>
</evidence>
<dbReference type="AlphaFoldDB" id="A0A3P7YP40"/>
<accession>A0A3P7YP40</accession>
<dbReference type="PANTHER" id="PTHR46060:SF3">
    <property type="entry name" value="PROTEIN GVQW3"/>
    <property type="match status" value="1"/>
</dbReference>
<dbReference type="EMBL" id="UZAH01025968">
    <property type="protein sequence ID" value="VDO73514.1"/>
    <property type="molecule type" value="Genomic_DNA"/>
</dbReference>